<dbReference type="Gene3D" id="3.30.70.3270">
    <property type="match status" value="1"/>
</dbReference>
<dbReference type="SUPFAM" id="SSF46548">
    <property type="entry name" value="alpha-helical ferredoxin"/>
    <property type="match status" value="1"/>
</dbReference>
<dbReference type="EMBL" id="DRQG01000023">
    <property type="protein sequence ID" value="HGY54595.1"/>
    <property type="molecule type" value="Genomic_DNA"/>
</dbReference>
<dbReference type="InterPro" id="IPR009051">
    <property type="entry name" value="Helical_ferredxn"/>
</dbReference>
<dbReference type="SUPFAM" id="SSF54862">
    <property type="entry name" value="4Fe-4S ferredoxins"/>
    <property type="match status" value="1"/>
</dbReference>
<reference evidence="5" key="1">
    <citation type="journal article" date="2020" name="mSystems">
        <title>Genome- and Community-Level Interaction Insights into Carbon Utilization and Element Cycling Functions of Hydrothermarchaeota in Hydrothermal Sediment.</title>
        <authorList>
            <person name="Zhou Z."/>
            <person name="Liu Y."/>
            <person name="Xu W."/>
            <person name="Pan J."/>
            <person name="Luo Z.H."/>
            <person name="Li M."/>
        </authorList>
    </citation>
    <scope>NUCLEOTIDE SEQUENCE [LARGE SCALE GENOMIC DNA]</scope>
    <source>
        <strain evidence="5">HyVt-577</strain>
    </source>
</reference>
<dbReference type="SUPFAM" id="SSF51971">
    <property type="entry name" value="Nucleotide-binding domain"/>
    <property type="match status" value="2"/>
</dbReference>
<dbReference type="Gene3D" id="1.10.1060.10">
    <property type="entry name" value="Alpha-helical ferredoxin"/>
    <property type="match status" value="1"/>
</dbReference>
<dbReference type="Gene3D" id="3.50.50.60">
    <property type="entry name" value="FAD/NAD(P)-binding domain"/>
    <property type="match status" value="3"/>
</dbReference>
<evidence type="ECO:0000259" key="4">
    <source>
        <dbReference type="PROSITE" id="PS51379"/>
    </source>
</evidence>
<evidence type="ECO:0000256" key="2">
    <source>
        <dbReference type="ARBA" id="ARBA00023004"/>
    </source>
</evidence>
<dbReference type="PRINTS" id="PR00419">
    <property type="entry name" value="ADXRDTASE"/>
</dbReference>
<feature type="domain" description="4Fe-4S ferredoxin-type" evidence="4">
    <location>
        <begin position="39"/>
        <end position="68"/>
    </location>
</feature>
<dbReference type="Pfam" id="PF12838">
    <property type="entry name" value="Fer4_7"/>
    <property type="match status" value="1"/>
</dbReference>
<protein>
    <submittedName>
        <fullName evidence="5">4Fe-4S dicluster domain-containing protein</fullName>
    </submittedName>
</protein>
<comment type="caution">
    <text evidence="5">The sequence shown here is derived from an EMBL/GenBank/DDBJ whole genome shotgun (WGS) entry which is preliminary data.</text>
</comment>
<proteinExistence type="predicted"/>
<dbReference type="GO" id="GO:0051536">
    <property type="term" value="F:iron-sulfur cluster binding"/>
    <property type="evidence" value="ECO:0007669"/>
    <property type="project" value="UniProtKB-KW"/>
</dbReference>
<dbReference type="InterPro" id="IPR017896">
    <property type="entry name" value="4Fe4S_Fe-S-bd"/>
</dbReference>
<dbReference type="InterPro" id="IPR017900">
    <property type="entry name" value="4Fe4S_Fe_S_CS"/>
</dbReference>
<dbReference type="PROSITE" id="PS00198">
    <property type="entry name" value="4FE4S_FER_1"/>
    <property type="match status" value="1"/>
</dbReference>
<dbReference type="InterPro" id="IPR028261">
    <property type="entry name" value="DPD_II"/>
</dbReference>
<dbReference type="PANTHER" id="PTHR42783">
    <property type="entry name" value="GLUTAMATE SYNTHASE [NADPH] SMALL CHAIN"/>
    <property type="match status" value="1"/>
</dbReference>
<dbReference type="Proteomes" id="UP000885779">
    <property type="component" value="Unassembled WGS sequence"/>
</dbReference>
<dbReference type="AlphaFoldDB" id="A0A7V4TY86"/>
<name>A0A7V4TY86_CALAY</name>
<feature type="domain" description="4Fe-4S ferredoxin-type" evidence="4">
    <location>
        <begin position="175"/>
        <end position="203"/>
    </location>
</feature>
<dbReference type="GO" id="GO:0016491">
    <property type="term" value="F:oxidoreductase activity"/>
    <property type="evidence" value="ECO:0007669"/>
    <property type="project" value="InterPro"/>
</dbReference>
<organism evidence="5">
    <name type="scientific">Caldithrix abyssi</name>
    <dbReference type="NCBI Taxonomy" id="187145"/>
    <lineage>
        <taxon>Bacteria</taxon>
        <taxon>Pseudomonadati</taxon>
        <taxon>Calditrichota</taxon>
        <taxon>Calditrichia</taxon>
        <taxon>Calditrichales</taxon>
        <taxon>Calditrichaceae</taxon>
        <taxon>Caldithrix</taxon>
    </lineage>
</organism>
<evidence type="ECO:0000256" key="3">
    <source>
        <dbReference type="ARBA" id="ARBA00023014"/>
    </source>
</evidence>
<gene>
    <name evidence="5" type="ORF">ENK44_02725</name>
</gene>
<evidence type="ECO:0000313" key="5">
    <source>
        <dbReference type="EMBL" id="HGY54595.1"/>
    </source>
</evidence>
<dbReference type="GO" id="GO:0046872">
    <property type="term" value="F:metal ion binding"/>
    <property type="evidence" value="ECO:0007669"/>
    <property type="project" value="UniProtKB-KW"/>
</dbReference>
<dbReference type="InterPro" id="IPR023753">
    <property type="entry name" value="FAD/NAD-binding_dom"/>
</dbReference>
<dbReference type="PROSITE" id="PS51379">
    <property type="entry name" value="4FE4S_FER_2"/>
    <property type="match status" value="3"/>
</dbReference>
<accession>A0A7V4TY86</accession>
<feature type="domain" description="4Fe-4S ferredoxin-type" evidence="4">
    <location>
        <begin position="80"/>
        <end position="109"/>
    </location>
</feature>
<dbReference type="Pfam" id="PF07992">
    <property type="entry name" value="Pyr_redox_2"/>
    <property type="match status" value="1"/>
</dbReference>
<keyword evidence="3" id="KW-0411">Iron-sulfur</keyword>
<keyword evidence="1" id="KW-0479">Metal-binding</keyword>
<dbReference type="PANTHER" id="PTHR42783:SF3">
    <property type="entry name" value="GLUTAMATE SYNTHASE [NADPH] SMALL CHAIN-RELATED"/>
    <property type="match status" value="1"/>
</dbReference>
<keyword evidence="2" id="KW-0408">Iron</keyword>
<dbReference type="InterPro" id="IPR036188">
    <property type="entry name" value="FAD/NAD-bd_sf"/>
</dbReference>
<dbReference type="Pfam" id="PF14691">
    <property type="entry name" value="Fer4_20"/>
    <property type="match status" value="1"/>
</dbReference>
<evidence type="ECO:0000256" key="1">
    <source>
        <dbReference type="ARBA" id="ARBA00022723"/>
    </source>
</evidence>
<sequence>MKNIKGVFLPFSALKFLGKKPHTVRYPLEKKKTAERYRGFHYNDIEECIGCGTCATICQNEAIDMIKIDGIEPKKGDSGLRPRVDNGRCCWCGLCVEMCPTGSLSLTDQYLQTTPDPESFLLIPGVDHPEYGEHKSFVKDDEIRLLDLQRVPMRELDGAERVKSFAEVVLGYMQEEARREASRCVDCAICVTACPDHMHIPEYIAAIADADDELALKYIYDNNPLPELCGKVCTRQCETVCAISHLGDPIAIRWLKRYATEQFPDPAVILNPKIAEPNGKKVGIVGGGPAGLSAGFYLALRGFDVTVYEALPKAGGMTFAGIPKYRFPEDSLDKQISYMEKIGVKIKTNTRIGKDISFEELEKRHDALFLGVGFHVPYRLGIIGEDLKNSIQAVDFLREINLGNKVDVGDKVVVIGGGNVAIDAARVARRLGAEVTILYRRRVEDMPADWEEIEGAEHEGVKIVPQGIPLEIIGKDGKVAAIKYGMAEMVPDPKGGRPRPKLIEGDEHTMEVTSVIGAIGQEADYSFLPERIKEKLEIERGRIKVNEYKQTTIDYIFAGGDTVNRTMDAISAIADGVKAVEGIERFLLGDKNK</sequence>